<dbReference type="PROSITE" id="PS50950">
    <property type="entry name" value="ZF_THAP"/>
    <property type="match status" value="1"/>
</dbReference>
<dbReference type="SMART" id="SM00692">
    <property type="entry name" value="DM3"/>
    <property type="match status" value="1"/>
</dbReference>
<dbReference type="AlphaFoldDB" id="A0A8J1M390"/>
<sequence length="798" mass="91673">MVAISPFLNRTWSFVTYRLTMPKCIVSDCLHKTGQKEKYPHVILHPFPGNLEIIKKWLLQIGDDYVDIDALAVKILEGKKYDNYRICSMHFDENQYIYKTHCKSLQKDAVPTLFTKIPSLFRIQSITGPPPCKKRRVDDPGEGPSAATIVRIVSHSRTVSTQTEPEYFLKSTAVNTDHTFFMESKYTQCEPPIQKKDMQIQTGDDSVPAEKWIIEKDHFYPVCFSTPTKATIFYNPLCQSENEIFQEISPVYENQLLEDTLETTYPTIEDLKDTTFNPQDCTSLEMSDVMDSSVNEVVPVSDSDFVRERKFIVFETQLDLLLKLIPCQFNDGQMCPAPISKIHKTVEGSMVTVNLTCRKLHNSLIWKSQPTISNMPVGNILMSSSILLSGSSFQKVKEMFDLFGIAAISKTTFYKNQNHILFPAIDNYWKKEQQNIFTEIGDEAVVVAGDGQFDSPGHSAKYCIYSFMDILSDKIVDFKCVQVEPGKTSSSLEVEAFTDCMENLLTNKVQVKIVATDRHSSVKRVMSKKYSKIEHQFDIWHLCKSVSKKLKATSKLRNCKDLVPWITSIQNHLWWCAQTCMQNADLLIEKWQSVMFHVADVHKFPSFKKYKKCMHGRISQEQRNGTNWIMPSHPAHSALQKIVNDKALLADLRQVTKFCHTGQLEVYHSKCLKYRSKRYSYRMNSMYARTTLAALSNNRNVGRSQATVTCPEKTTLTTGEKRYKLVFPKQKKDWVAKPIYKACVDDHLFEITNDCLKIQSGALIHSWTSRATHVPKNIASKERPDRETLIQRHLSRFK</sequence>
<keyword evidence="4 5" id="KW-0238">DNA-binding</keyword>
<dbReference type="RefSeq" id="XP_041436161.1">
    <property type="nucleotide sequence ID" value="XM_041580227.1"/>
</dbReference>
<evidence type="ECO:0000313" key="10">
    <source>
        <dbReference type="RefSeq" id="XP_041436162.1"/>
    </source>
</evidence>
<keyword evidence="7" id="KW-1185">Reference proteome</keyword>
<evidence type="ECO:0000313" key="8">
    <source>
        <dbReference type="RefSeq" id="XP_041436160.1"/>
    </source>
</evidence>
<dbReference type="SUPFAM" id="SSF57716">
    <property type="entry name" value="Glucocorticoid receptor-like (DNA-binding domain)"/>
    <property type="match status" value="1"/>
</dbReference>
<dbReference type="GO" id="GO:0003677">
    <property type="term" value="F:DNA binding"/>
    <property type="evidence" value="ECO:0007669"/>
    <property type="project" value="UniProtKB-UniRule"/>
</dbReference>
<dbReference type="RefSeq" id="XP_041436162.1">
    <property type="nucleotide sequence ID" value="XM_041580228.1"/>
</dbReference>
<dbReference type="InterPro" id="IPR006612">
    <property type="entry name" value="THAP_Znf"/>
</dbReference>
<evidence type="ECO:0000256" key="2">
    <source>
        <dbReference type="ARBA" id="ARBA00022771"/>
    </source>
</evidence>
<evidence type="ECO:0000313" key="11">
    <source>
        <dbReference type="RefSeq" id="XP_041436163.1"/>
    </source>
</evidence>
<evidence type="ECO:0000256" key="5">
    <source>
        <dbReference type="PROSITE-ProRule" id="PRU00309"/>
    </source>
</evidence>
<keyword evidence="3" id="KW-0862">Zinc</keyword>
<dbReference type="Pfam" id="PF05485">
    <property type="entry name" value="THAP"/>
    <property type="match status" value="1"/>
</dbReference>
<dbReference type="PANTHER" id="PTHR28624">
    <property type="entry name" value="COILED-COIL DOMAIN-CONTAINING PROTEIN 51"/>
    <property type="match status" value="1"/>
</dbReference>
<evidence type="ECO:0000313" key="7">
    <source>
        <dbReference type="Proteomes" id="UP000186698"/>
    </source>
</evidence>
<dbReference type="OrthoDB" id="6126851at2759"/>
<evidence type="ECO:0000313" key="12">
    <source>
        <dbReference type="RefSeq" id="XP_041436164.1"/>
    </source>
</evidence>
<keyword evidence="1" id="KW-0479">Metal-binding</keyword>
<organism evidence="7 10">
    <name type="scientific">Xenopus laevis</name>
    <name type="common">African clawed frog</name>
    <dbReference type="NCBI Taxonomy" id="8355"/>
    <lineage>
        <taxon>Eukaryota</taxon>
        <taxon>Metazoa</taxon>
        <taxon>Chordata</taxon>
        <taxon>Craniata</taxon>
        <taxon>Vertebrata</taxon>
        <taxon>Euteleostomi</taxon>
        <taxon>Amphibia</taxon>
        <taxon>Batrachia</taxon>
        <taxon>Anura</taxon>
        <taxon>Pipoidea</taxon>
        <taxon>Pipidae</taxon>
        <taxon>Xenopodinae</taxon>
        <taxon>Xenopus</taxon>
        <taxon>Xenopus</taxon>
    </lineage>
</organism>
<protein>
    <submittedName>
        <fullName evidence="8 9">Uncharacterized protein LOC121399469 isoform X1</fullName>
    </submittedName>
</protein>
<evidence type="ECO:0000259" key="6">
    <source>
        <dbReference type="PROSITE" id="PS50950"/>
    </source>
</evidence>
<name>A0A8J1M390_XENLA</name>
<dbReference type="PANTHER" id="PTHR28624:SF1">
    <property type="entry name" value="MITOCHONDRIAL POTASSIUM CHANNEL"/>
    <property type="match status" value="1"/>
</dbReference>
<proteinExistence type="predicted"/>
<evidence type="ECO:0000256" key="1">
    <source>
        <dbReference type="ARBA" id="ARBA00022723"/>
    </source>
</evidence>
<evidence type="ECO:0000313" key="9">
    <source>
        <dbReference type="RefSeq" id="XP_041436161.1"/>
    </source>
</evidence>
<feature type="domain" description="THAP-type" evidence="6">
    <location>
        <begin position="21"/>
        <end position="114"/>
    </location>
</feature>
<accession>A0A8J1M390</accession>
<evidence type="ECO:0000256" key="3">
    <source>
        <dbReference type="ARBA" id="ARBA00022833"/>
    </source>
</evidence>
<dbReference type="SMART" id="SM00980">
    <property type="entry name" value="THAP"/>
    <property type="match status" value="1"/>
</dbReference>
<gene>
    <name evidence="8 9 10 11 12" type="primary">LOC121399469</name>
</gene>
<keyword evidence="2 5" id="KW-0863">Zinc-finger</keyword>
<dbReference type="GeneID" id="121399469"/>
<dbReference type="KEGG" id="xla:121399469"/>
<dbReference type="RefSeq" id="XP_041436163.1">
    <property type="nucleotide sequence ID" value="XM_041580229.1"/>
</dbReference>
<dbReference type="RefSeq" id="XP_041436160.1">
    <property type="nucleotide sequence ID" value="XM_041580226.1"/>
</dbReference>
<dbReference type="RefSeq" id="XP_041436164.1">
    <property type="nucleotide sequence ID" value="XM_041580230.1"/>
</dbReference>
<dbReference type="GO" id="GO:0008270">
    <property type="term" value="F:zinc ion binding"/>
    <property type="evidence" value="ECO:0007669"/>
    <property type="project" value="UniProtKB-KW"/>
</dbReference>
<evidence type="ECO:0000256" key="4">
    <source>
        <dbReference type="ARBA" id="ARBA00023125"/>
    </source>
</evidence>
<reference evidence="8 9" key="1">
    <citation type="submission" date="2025-04" db="UniProtKB">
        <authorList>
            <consortium name="RefSeq"/>
        </authorList>
    </citation>
    <scope>IDENTIFICATION</scope>
    <source>
        <strain evidence="8 9">J_2021</strain>
        <tissue evidence="8 9">Erythrocytes</tissue>
    </source>
</reference>
<dbReference type="InterPro" id="IPR037660">
    <property type="entry name" value="CCDC51"/>
</dbReference>
<dbReference type="Proteomes" id="UP000186698">
    <property type="component" value="Chromosome 1S"/>
</dbReference>